<name>F4KX92_HALH1</name>
<dbReference type="OrthoDB" id="9797997at2"/>
<proteinExistence type="predicted"/>
<dbReference type="PANTHER" id="PTHR33360:SF2">
    <property type="entry name" value="TRANSPOSASE FOR INSERTION SEQUENCE ELEMENT IS200"/>
    <property type="match status" value="1"/>
</dbReference>
<dbReference type="InterPro" id="IPR036515">
    <property type="entry name" value="Transposase_17_sf"/>
</dbReference>
<evidence type="ECO:0000259" key="1">
    <source>
        <dbReference type="SMART" id="SM01321"/>
    </source>
</evidence>
<reference key="2">
    <citation type="submission" date="2011-04" db="EMBL/GenBank/DDBJ databases">
        <title>Complete sequence of chromosome of Haliscomenobacter hydrossis DSM 1100.</title>
        <authorList>
            <consortium name="US DOE Joint Genome Institute (JGI-PGF)"/>
            <person name="Lucas S."/>
            <person name="Han J."/>
            <person name="Lapidus A."/>
            <person name="Bruce D."/>
            <person name="Goodwin L."/>
            <person name="Pitluck S."/>
            <person name="Peters L."/>
            <person name="Kyrpides N."/>
            <person name="Mavromatis K."/>
            <person name="Ivanova N."/>
            <person name="Ovchinnikova G."/>
            <person name="Pagani I."/>
            <person name="Daligault H."/>
            <person name="Detter J.C."/>
            <person name="Han C."/>
            <person name="Land M."/>
            <person name="Hauser L."/>
            <person name="Markowitz V."/>
            <person name="Cheng J.-F."/>
            <person name="Hugenholtz P."/>
            <person name="Woyke T."/>
            <person name="Wu D."/>
            <person name="Verbarg S."/>
            <person name="Frueling A."/>
            <person name="Brambilla E."/>
            <person name="Klenk H.-P."/>
            <person name="Eisen J.A."/>
        </authorList>
    </citation>
    <scope>NUCLEOTIDE SEQUENCE</scope>
    <source>
        <strain>DSM 1100</strain>
    </source>
</reference>
<keyword evidence="3" id="KW-1185">Reference proteome</keyword>
<dbReference type="Proteomes" id="UP000008461">
    <property type="component" value="Chromosome"/>
</dbReference>
<dbReference type="InterPro" id="IPR002686">
    <property type="entry name" value="Transposase_17"/>
</dbReference>
<dbReference type="GO" id="GO:0004803">
    <property type="term" value="F:transposase activity"/>
    <property type="evidence" value="ECO:0007669"/>
    <property type="project" value="InterPro"/>
</dbReference>
<dbReference type="GO" id="GO:0003677">
    <property type="term" value="F:DNA binding"/>
    <property type="evidence" value="ECO:0007669"/>
    <property type="project" value="InterPro"/>
</dbReference>
<gene>
    <name evidence="2" type="ordered locus">Halhy_0409</name>
</gene>
<organism evidence="2 3">
    <name type="scientific">Haliscomenobacter hydrossis (strain ATCC 27775 / DSM 1100 / LMG 10767 / O)</name>
    <dbReference type="NCBI Taxonomy" id="760192"/>
    <lineage>
        <taxon>Bacteria</taxon>
        <taxon>Pseudomonadati</taxon>
        <taxon>Bacteroidota</taxon>
        <taxon>Saprospiria</taxon>
        <taxon>Saprospirales</taxon>
        <taxon>Haliscomenobacteraceae</taxon>
        <taxon>Haliscomenobacter</taxon>
    </lineage>
</organism>
<dbReference type="PANTHER" id="PTHR33360">
    <property type="entry name" value="TRANSPOSASE FOR INSERTION SEQUENCE ELEMENT IS200"/>
    <property type="match status" value="1"/>
</dbReference>
<evidence type="ECO:0000313" key="2">
    <source>
        <dbReference type="EMBL" id="AEE48320.1"/>
    </source>
</evidence>
<feature type="domain" description="Transposase IS200-like" evidence="1">
    <location>
        <begin position="3"/>
        <end position="118"/>
    </location>
</feature>
<dbReference type="KEGG" id="hhy:Halhy_0409"/>
<dbReference type="NCBIfam" id="NF033573">
    <property type="entry name" value="transpos_IS200"/>
    <property type="match status" value="1"/>
</dbReference>
<dbReference type="HOGENOM" id="CLU_101320_1_0_10"/>
<dbReference type="SMART" id="SM01321">
    <property type="entry name" value="Y1_Tnp"/>
    <property type="match status" value="1"/>
</dbReference>
<dbReference type="eggNOG" id="COG1943">
    <property type="taxonomic scope" value="Bacteria"/>
</dbReference>
<dbReference type="Pfam" id="PF01797">
    <property type="entry name" value="Y1_Tnp"/>
    <property type="match status" value="1"/>
</dbReference>
<dbReference type="RefSeq" id="WP_013762884.1">
    <property type="nucleotide sequence ID" value="NC_015510.1"/>
</dbReference>
<sequence>MAQVRIWVHSVWGTKSRIPYMQNKSRRISLFKHIKSYAKDKDIYLDFINGTSDHVHCLISMACDQNIAQIMKLLKGESSCYAGKQKLFTPDFDWADDYYAVSVSQSQVETVRNYLKKQEEHHRKKTFEEECKLFMEKYGFIRMLG</sequence>
<evidence type="ECO:0000313" key="3">
    <source>
        <dbReference type="Proteomes" id="UP000008461"/>
    </source>
</evidence>
<reference evidence="2 3" key="1">
    <citation type="journal article" date="2011" name="Stand. Genomic Sci.">
        <title>Complete genome sequence of Haliscomenobacter hydrossis type strain (O).</title>
        <authorList>
            <consortium name="US DOE Joint Genome Institute (JGI-PGF)"/>
            <person name="Daligault H."/>
            <person name="Lapidus A."/>
            <person name="Zeytun A."/>
            <person name="Nolan M."/>
            <person name="Lucas S."/>
            <person name="Del Rio T.G."/>
            <person name="Tice H."/>
            <person name="Cheng J.F."/>
            <person name="Tapia R."/>
            <person name="Han C."/>
            <person name="Goodwin L."/>
            <person name="Pitluck S."/>
            <person name="Liolios K."/>
            <person name="Pagani I."/>
            <person name="Ivanova N."/>
            <person name="Huntemann M."/>
            <person name="Mavromatis K."/>
            <person name="Mikhailova N."/>
            <person name="Pati A."/>
            <person name="Chen A."/>
            <person name="Palaniappan K."/>
            <person name="Land M."/>
            <person name="Hauser L."/>
            <person name="Brambilla E.M."/>
            <person name="Rohde M."/>
            <person name="Verbarg S."/>
            <person name="Goker M."/>
            <person name="Bristow J."/>
            <person name="Eisen J.A."/>
            <person name="Markowitz V."/>
            <person name="Hugenholtz P."/>
            <person name="Kyrpides N.C."/>
            <person name="Klenk H.P."/>
            <person name="Woyke T."/>
        </authorList>
    </citation>
    <scope>NUCLEOTIDE SEQUENCE [LARGE SCALE GENOMIC DNA]</scope>
    <source>
        <strain evidence="3">ATCC 27775 / DSM 1100 / LMG 10767 / O</strain>
    </source>
</reference>
<accession>F4KX92</accession>
<dbReference type="SUPFAM" id="SSF143422">
    <property type="entry name" value="Transposase IS200-like"/>
    <property type="match status" value="1"/>
</dbReference>
<dbReference type="EMBL" id="CP002691">
    <property type="protein sequence ID" value="AEE48320.1"/>
    <property type="molecule type" value="Genomic_DNA"/>
</dbReference>
<dbReference type="Gene3D" id="3.30.70.1290">
    <property type="entry name" value="Transposase IS200-like"/>
    <property type="match status" value="1"/>
</dbReference>
<protein>
    <recommendedName>
        <fullName evidence="1">Transposase IS200-like domain-containing protein</fullName>
    </recommendedName>
</protein>
<dbReference type="AlphaFoldDB" id="F4KX92"/>
<dbReference type="GO" id="GO:0006313">
    <property type="term" value="P:DNA transposition"/>
    <property type="evidence" value="ECO:0007669"/>
    <property type="project" value="InterPro"/>
</dbReference>